<keyword evidence="2" id="KW-1185">Reference proteome</keyword>
<comment type="caution">
    <text evidence="1">The sequence shown here is derived from an EMBL/GenBank/DDBJ whole genome shotgun (WGS) entry which is preliminary data.</text>
</comment>
<evidence type="ECO:0000313" key="1">
    <source>
        <dbReference type="EMBL" id="CAB4020056.1"/>
    </source>
</evidence>
<protein>
    <submittedName>
        <fullName evidence="1">Uncharacterized protein</fullName>
    </submittedName>
</protein>
<sequence>MDTLIPAGEDKEGNIQCKTSREILMEKHPPGSIPSDGILLQDANSDESYYDPIVFERITGDLMPCDIDRLE</sequence>
<gene>
    <name evidence="1" type="ORF">PACLA_8A064738</name>
</gene>
<organism evidence="1 2">
    <name type="scientific">Paramuricea clavata</name>
    <name type="common">Red gorgonian</name>
    <name type="synonym">Violescent sea-whip</name>
    <dbReference type="NCBI Taxonomy" id="317549"/>
    <lineage>
        <taxon>Eukaryota</taxon>
        <taxon>Metazoa</taxon>
        <taxon>Cnidaria</taxon>
        <taxon>Anthozoa</taxon>
        <taxon>Octocorallia</taxon>
        <taxon>Malacalcyonacea</taxon>
        <taxon>Plexauridae</taxon>
        <taxon>Paramuricea</taxon>
    </lineage>
</organism>
<dbReference type="AlphaFoldDB" id="A0A6S7IQT0"/>
<evidence type="ECO:0000313" key="2">
    <source>
        <dbReference type="Proteomes" id="UP001152795"/>
    </source>
</evidence>
<dbReference type="EMBL" id="CACRXK020010758">
    <property type="protein sequence ID" value="CAB4020056.1"/>
    <property type="molecule type" value="Genomic_DNA"/>
</dbReference>
<proteinExistence type="predicted"/>
<dbReference type="Proteomes" id="UP001152795">
    <property type="component" value="Unassembled WGS sequence"/>
</dbReference>
<name>A0A6S7IQT0_PARCT</name>
<accession>A0A6S7IQT0</accession>
<reference evidence="1" key="1">
    <citation type="submission" date="2020-04" db="EMBL/GenBank/DDBJ databases">
        <authorList>
            <person name="Alioto T."/>
            <person name="Alioto T."/>
            <person name="Gomez Garrido J."/>
        </authorList>
    </citation>
    <scope>NUCLEOTIDE SEQUENCE</scope>
    <source>
        <strain evidence="1">A484AB</strain>
    </source>
</reference>